<feature type="region of interest" description="Disordered" evidence="1">
    <location>
        <begin position="305"/>
        <end position="389"/>
    </location>
</feature>
<protein>
    <recommendedName>
        <fullName evidence="4">ParB/Sulfiredoxin domain-containing protein</fullName>
    </recommendedName>
</protein>
<organism evidence="2 3">
    <name type="scientific">Proteobacteria bacterium 228</name>
    <dbReference type="NCBI Taxonomy" id="2083153"/>
    <lineage>
        <taxon>Bacteria</taxon>
        <taxon>Pseudomonadati</taxon>
        <taxon>Pseudomonadota</taxon>
    </lineage>
</organism>
<evidence type="ECO:0008006" key="4">
    <source>
        <dbReference type="Google" id="ProtNLM"/>
    </source>
</evidence>
<proteinExistence type="predicted"/>
<accession>A0A2S5KRS8</accession>
<feature type="compositionally biased region" description="Basic and acidic residues" evidence="1">
    <location>
        <begin position="368"/>
        <end position="379"/>
    </location>
</feature>
<reference evidence="2 3" key="1">
    <citation type="submission" date="2018-02" db="EMBL/GenBank/DDBJ databases">
        <title>novel marine gammaproteobacteria from coastal saline agro ecosystem.</title>
        <authorList>
            <person name="Krishnan R."/>
            <person name="Ramesh Kumar N."/>
        </authorList>
    </citation>
    <scope>NUCLEOTIDE SEQUENCE [LARGE SCALE GENOMIC DNA]</scope>
    <source>
        <strain evidence="2 3">228</strain>
    </source>
</reference>
<dbReference type="Proteomes" id="UP000238196">
    <property type="component" value="Unassembled WGS sequence"/>
</dbReference>
<dbReference type="AlphaFoldDB" id="A0A2S5KRS8"/>
<dbReference type="SUPFAM" id="SSF109709">
    <property type="entry name" value="KorB DNA-binding domain-like"/>
    <property type="match status" value="1"/>
</dbReference>
<dbReference type="Gene3D" id="1.10.10.2830">
    <property type="match status" value="1"/>
</dbReference>
<gene>
    <name evidence="2" type="ORF">C4K68_09830</name>
</gene>
<feature type="compositionally biased region" description="Basic and acidic residues" evidence="1">
    <location>
        <begin position="352"/>
        <end position="361"/>
    </location>
</feature>
<comment type="caution">
    <text evidence="2">The sequence shown here is derived from an EMBL/GenBank/DDBJ whole genome shotgun (WGS) entry which is preliminary data.</text>
</comment>
<evidence type="ECO:0000313" key="3">
    <source>
        <dbReference type="Proteomes" id="UP000238196"/>
    </source>
</evidence>
<evidence type="ECO:0000256" key="1">
    <source>
        <dbReference type="SAM" id="MobiDB-lite"/>
    </source>
</evidence>
<name>A0A2S5KRS8_9PROT</name>
<sequence>MTNVAEPISPGAPAKLSALSKKAYSSLDASKSESYRLRPSSITIRDGHNIRTRHDADYWTRPEAVEQVARLKMAYLTGAYVPPIEFDINEDGSVLLGHGEHRLRAAQQAEIMDDSVRILANRVKIGSSAEVINSALNQWSSNNGLPLSPLSVATLYGILSEQGMSNAEIARTIHKSPEHVRQHLLVDAATPAVKQMITQEVVSFTTVQKMIQKHGHEIAEQKLLLEAEMAGLSVEGIHANTVANLNSRDHDRHPQAEPSDVTPALTLNLATEDDEPSADDSEFESTAHIVDMPAETEEHIQAEVGDLQIPRDETPEIPSMASDYSNRGHANAESDTPISDKPPEKKRKSKITARDLEERGELGSTAKQEQHPTPRRDSTVDNTPATLPIDNGWQKSARLFLSDLAASLKPSENGAVAQLTGIQITELGALLGSPVFPEGNNEIESQDSHQLALSEYPQPEDNKTWRDDADYTEWYESLRGIVKAHKFKLNDTEDKPSMYPIFLEGRTPEDYF</sequence>
<dbReference type="EMBL" id="PRLP01000031">
    <property type="protein sequence ID" value="PPC77554.1"/>
    <property type="molecule type" value="Genomic_DNA"/>
</dbReference>
<dbReference type="OrthoDB" id="9135615at2"/>
<evidence type="ECO:0000313" key="2">
    <source>
        <dbReference type="EMBL" id="PPC77554.1"/>
    </source>
</evidence>